<dbReference type="AlphaFoldDB" id="W2TEU4"/>
<dbReference type="Proteomes" id="UP000053676">
    <property type="component" value="Unassembled WGS sequence"/>
</dbReference>
<reference evidence="2" key="1">
    <citation type="journal article" date="2014" name="Nat. Genet.">
        <title>Genome of the human hookworm Necator americanus.</title>
        <authorList>
            <person name="Tang Y.T."/>
            <person name="Gao X."/>
            <person name="Rosa B.A."/>
            <person name="Abubucker S."/>
            <person name="Hallsworth-Pepin K."/>
            <person name="Martin J."/>
            <person name="Tyagi R."/>
            <person name="Heizer E."/>
            <person name="Zhang X."/>
            <person name="Bhonagiri-Palsikar V."/>
            <person name="Minx P."/>
            <person name="Warren W.C."/>
            <person name="Wang Q."/>
            <person name="Zhan B."/>
            <person name="Hotez P.J."/>
            <person name="Sternberg P.W."/>
            <person name="Dougall A."/>
            <person name="Gaze S.T."/>
            <person name="Mulvenna J."/>
            <person name="Sotillo J."/>
            <person name="Ranganathan S."/>
            <person name="Rabelo E.M."/>
            <person name="Wilson R.K."/>
            <person name="Felgner P.L."/>
            <person name="Bethony J."/>
            <person name="Hawdon J.M."/>
            <person name="Gasser R.B."/>
            <person name="Loukas A."/>
            <person name="Mitreva M."/>
        </authorList>
    </citation>
    <scope>NUCLEOTIDE SEQUENCE [LARGE SCALE GENOMIC DNA]</scope>
</reference>
<dbReference type="EMBL" id="KI659213">
    <property type="protein sequence ID" value="ETN80119.1"/>
    <property type="molecule type" value="Genomic_DNA"/>
</dbReference>
<proteinExistence type="predicted"/>
<organism evidence="1 2">
    <name type="scientific">Necator americanus</name>
    <name type="common">Human hookworm</name>
    <dbReference type="NCBI Taxonomy" id="51031"/>
    <lineage>
        <taxon>Eukaryota</taxon>
        <taxon>Metazoa</taxon>
        <taxon>Ecdysozoa</taxon>
        <taxon>Nematoda</taxon>
        <taxon>Chromadorea</taxon>
        <taxon>Rhabditida</taxon>
        <taxon>Rhabditina</taxon>
        <taxon>Rhabditomorpha</taxon>
        <taxon>Strongyloidea</taxon>
        <taxon>Ancylostomatidae</taxon>
        <taxon>Bunostominae</taxon>
        <taxon>Necator</taxon>
    </lineage>
</organism>
<dbReference type="OrthoDB" id="5819656at2759"/>
<sequence length="114" mass="13211">MLVLKSKETTEEEFNALCSKAIYMEICIEITNSQFKRLRCPFLRELVPCQKGRPAIKIVGNIQFETLDVREDLKYPANEPIFEISEVPHMALAHIKRLQRMCKNCKITANLGNR</sequence>
<dbReference type="KEGG" id="nai:NECAME_09391"/>
<evidence type="ECO:0000313" key="1">
    <source>
        <dbReference type="EMBL" id="ETN80119.1"/>
    </source>
</evidence>
<keyword evidence="2" id="KW-1185">Reference proteome</keyword>
<dbReference type="STRING" id="51031.W2TEU4"/>
<evidence type="ECO:0000313" key="2">
    <source>
        <dbReference type="Proteomes" id="UP000053676"/>
    </source>
</evidence>
<protein>
    <submittedName>
        <fullName evidence="1">Uncharacterized protein</fullName>
    </submittedName>
</protein>
<gene>
    <name evidence="1" type="ORF">NECAME_09391</name>
</gene>
<name>W2TEU4_NECAM</name>
<accession>W2TEU4</accession>